<accession>A0A674NZ40</accession>
<sequence>MLTSVFSLFICRKSTKKKMAETQTLNFGPEWLRALSSGGGGGGGSGCAVASPPLSPVLPKYKLADYRYGREEMLALYVKDNKVCEAAAFPITTLRRFYLPHEKHQSLVTQPQDPRCLLRSPQTCRTRSSCPYCKRSRCRLWRSCLSQRRNRWDALVLGGRPGPGGTPWSWGGLRLRWD</sequence>
<dbReference type="GO" id="GO:1990635">
    <property type="term" value="C:proximal dendrite"/>
    <property type="evidence" value="ECO:0007669"/>
    <property type="project" value="TreeGrafter"/>
</dbReference>
<reference evidence="1" key="2">
    <citation type="submission" date="2025-08" db="UniProtKB">
        <authorList>
            <consortium name="Ensembl"/>
        </authorList>
    </citation>
    <scope>IDENTIFICATION</scope>
</reference>
<reference evidence="1" key="1">
    <citation type="journal article" date="2011" name="Genome Biol. Evol.">
        <title>Integration of the genetic map and genome assembly of fugu facilitates insights into distinct features of genome evolution in teleosts and mammals.</title>
        <authorList>
            <person name="Kai W."/>
            <person name="Kikuchi K."/>
            <person name="Tohari S."/>
            <person name="Chew A.K."/>
            <person name="Tay A."/>
            <person name="Fujiwara A."/>
            <person name="Hosoya S."/>
            <person name="Suetake H."/>
            <person name="Naruse K."/>
            <person name="Brenner S."/>
            <person name="Suzuki Y."/>
            <person name="Venkatesh B."/>
        </authorList>
    </citation>
    <scope>NUCLEOTIDE SEQUENCE [LARGE SCALE GENOMIC DNA]</scope>
</reference>
<dbReference type="GO" id="GO:0016020">
    <property type="term" value="C:membrane"/>
    <property type="evidence" value="ECO:0007669"/>
    <property type="project" value="TreeGrafter"/>
</dbReference>
<dbReference type="Ensembl" id="ENSTRUT00000061138.1">
    <property type="protein sequence ID" value="ENSTRUP00000078924.1"/>
    <property type="gene ID" value="ENSTRUG00000027082.1"/>
</dbReference>
<keyword evidence="2" id="KW-1185">Reference proteome</keyword>
<dbReference type="PANTHER" id="PTHR14445">
    <property type="entry name" value="GRB10 INTERACTING GYF PROTEIN"/>
    <property type="match status" value="1"/>
</dbReference>
<protein>
    <submittedName>
        <fullName evidence="1">Uncharacterized protein</fullName>
    </submittedName>
</protein>
<dbReference type="InterPro" id="IPR051640">
    <property type="entry name" value="GRB10-interact_GYF"/>
</dbReference>
<proteinExistence type="predicted"/>
<dbReference type="AlphaFoldDB" id="A0A674NZ40"/>
<dbReference type="InParanoid" id="A0A674NZ40"/>
<dbReference type="PANTHER" id="PTHR14445:SF38">
    <property type="entry name" value="GRB10-INTERACTING GYF PROTEIN 2"/>
    <property type="match status" value="1"/>
</dbReference>
<dbReference type="GO" id="GO:0005829">
    <property type="term" value="C:cytosol"/>
    <property type="evidence" value="ECO:0007669"/>
    <property type="project" value="TreeGrafter"/>
</dbReference>
<dbReference type="GO" id="GO:0043204">
    <property type="term" value="C:perikaryon"/>
    <property type="evidence" value="ECO:0007669"/>
    <property type="project" value="TreeGrafter"/>
</dbReference>
<name>A0A674NZ40_TAKRU</name>
<dbReference type="GO" id="GO:0048009">
    <property type="term" value="P:insulin-like growth factor receptor signaling pathway"/>
    <property type="evidence" value="ECO:0007669"/>
    <property type="project" value="TreeGrafter"/>
</dbReference>
<evidence type="ECO:0000313" key="1">
    <source>
        <dbReference type="Ensembl" id="ENSTRUP00000078924.1"/>
    </source>
</evidence>
<organism evidence="1 2">
    <name type="scientific">Takifugu rubripes</name>
    <name type="common">Japanese pufferfish</name>
    <name type="synonym">Fugu rubripes</name>
    <dbReference type="NCBI Taxonomy" id="31033"/>
    <lineage>
        <taxon>Eukaryota</taxon>
        <taxon>Metazoa</taxon>
        <taxon>Chordata</taxon>
        <taxon>Craniata</taxon>
        <taxon>Vertebrata</taxon>
        <taxon>Euteleostomi</taxon>
        <taxon>Actinopterygii</taxon>
        <taxon>Neopterygii</taxon>
        <taxon>Teleostei</taxon>
        <taxon>Neoteleostei</taxon>
        <taxon>Acanthomorphata</taxon>
        <taxon>Eupercaria</taxon>
        <taxon>Tetraodontiformes</taxon>
        <taxon>Tetradontoidea</taxon>
        <taxon>Tetraodontidae</taxon>
        <taxon>Takifugu</taxon>
    </lineage>
</organism>
<reference evidence="1" key="3">
    <citation type="submission" date="2025-09" db="UniProtKB">
        <authorList>
            <consortium name="Ensembl"/>
        </authorList>
    </citation>
    <scope>IDENTIFICATION</scope>
</reference>
<dbReference type="Proteomes" id="UP000005226">
    <property type="component" value="Unplaced"/>
</dbReference>
<dbReference type="GeneTree" id="ENSGT00940000156108"/>
<dbReference type="GO" id="GO:0031982">
    <property type="term" value="C:vesicle"/>
    <property type="evidence" value="ECO:0007669"/>
    <property type="project" value="TreeGrafter"/>
</dbReference>
<evidence type="ECO:0000313" key="2">
    <source>
        <dbReference type="Proteomes" id="UP000005226"/>
    </source>
</evidence>